<feature type="non-terminal residue" evidence="1">
    <location>
        <position position="299"/>
    </location>
</feature>
<sequence>MLFSPAPMAINPASQLPEQANTSSTSSSWGGVVDFATLMNIESAFERVVDSSAGGSELARSLKQSEMAVSDLSTVVRHSDLKCRTTLSARLARFADDARSNVDGLLQFATEVGGVLDQLLSVNQYTLRELHLIADTPSAITYLPYPLSLLFTDTPPHSRLIELFDTAASALETNLRLLIASGQHIASALDDLARQHKPIHDEIIREFSDIRKAQQTRGQKSTLSTLWARFGITRDNFRENEKLLGEIHTYQDKARGYVEVTLMELRRMVTELDGLRRRVAQPLLLAEVEGRKSRWKKMR</sequence>
<accession>A0A4S2MWE6</accession>
<evidence type="ECO:0000313" key="2">
    <source>
        <dbReference type="Proteomes" id="UP000298138"/>
    </source>
</evidence>
<dbReference type="AlphaFoldDB" id="A0A4S2MWE6"/>
<dbReference type="OrthoDB" id="4179406at2759"/>
<evidence type="ECO:0000313" key="1">
    <source>
        <dbReference type="EMBL" id="TGZ80883.1"/>
    </source>
</evidence>
<reference evidence="1 2" key="1">
    <citation type="submission" date="2019-04" db="EMBL/GenBank/DDBJ databases">
        <title>Comparative genomics and transcriptomics to analyze fruiting body development in filamentous ascomycetes.</title>
        <authorList>
            <consortium name="DOE Joint Genome Institute"/>
            <person name="Lutkenhaus R."/>
            <person name="Traeger S."/>
            <person name="Breuer J."/>
            <person name="Kuo A."/>
            <person name="Lipzen A."/>
            <person name="Pangilinan J."/>
            <person name="Dilworth D."/>
            <person name="Sandor L."/>
            <person name="Poggeler S."/>
            <person name="Barry K."/>
            <person name="Grigoriev I.V."/>
            <person name="Nowrousian M."/>
        </authorList>
    </citation>
    <scope>NUCLEOTIDE SEQUENCE [LARGE SCALE GENOMIC DNA]</scope>
    <source>
        <strain evidence="1 2">CBS 389.68</strain>
    </source>
</reference>
<proteinExistence type="predicted"/>
<organism evidence="1 2">
    <name type="scientific">Ascodesmis nigricans</name>
    <dbReference type="NCBI Taxonomy" id="341454"/>
    <lineage>
        <taxon>Eukaryota</taxon>
        <taxon>Fungi</taxon>
        <taxon>Dikarya</taxon>
        <taxon>Ascomycota</taxon>
        <taxon>Pezizomycotina</taxon>
        <taxon>Pezizomycetes</taxon>
        <taxon>Pezizales</taxon>
        <taxon>Ascodesmidaceae</taxon>
        <taxon>Ascodesmis</taxon>
    </lineage>
</organism>
<dbReference type="STRING" id="341454.A0A4S2MWE6"/>
<dbReference type="Proteomes" id="UP000298138">
    <property type="component" value="Unassembled WGS sequence"/>
</dbReference>
<gene>
    <name evidence="1" type="ORF">EX30DRAFT_319690</name>
</gene>
<dbReference type="InParanoid" id="A0A4S2MWE6"/>
<keyword evidence="2" id="KW-1185">Reference proteome</keyword>
<dbReference type="EMBL" id="ML220122">
    <property type="protein sequence ID" value="TGZ80883.1"/>
    <property type="molecule type" value="Genomic_DNA"/>
</dbReference>
<protein>
    <submittedName>
        <fullName evidence="1">Uncharacterized protein</fullName>
    </submittedName>
</protein>
<name>A0A4S2MWE6_9PEZI</name>